<evidence type="ECO:0000256" key="1">
    <source>
        <dbReference type="SAM" id="Phobius"/>
    </source>
</evidence>
<sequence>MAYKSGSILAFLFILNVLLSLSGHALAGRDIPMNDSKNTDKKQPESFFDGSVLIPGFGRVMVPSIGSPFNPFTYNPVTGTNGGTGATIPGFGSIPSTGGTSGGSYVPGGDDTFPTNPGFEVPIPGSGSGIPAPPVVDKDKMPVTSLSLPQVLHSPPRSHPTLHDQTIRRALLFPFSPSLSSLSQKKKKKKKMAYKSGSILAFLFILNVLLSLSGHALAGRDIPMNDSKNTDKKQPESFFDGSVLIPGFGRVMVPSIGSPFNPFTYNPVTGTNGGTGATIPGFGSIPSTGGTSGGSYVPGGDDTFPTNPGFEVPIPGSGSGIPAPPGP</sequence>
<feature type="signal peptide" evidence="2">
    <location>
        <begin position="1"/>
        <end position="27"/>
    </location>
</feature>
<keyword evidence="4" id="KW-1185">Reference proteome</keyword>
<gene>
    <name evidence="3" type="ORF">ILEXP_LOCUS26184</name>
</gene>
<feature type="chain" id="PRO_5044872414" description="Cell wall protein" evidence="2">
    <location>
        <begin position="28"/>
        <end position="327"/>
    </location>
</feature>
<feature type="transmembrane region" description="Helical" evidence="1">
    <location>
        <begin position="199"/>
        <end position="218"/>
    </location>
</feature>
<keyword evidence="1" id="KW-0472">Membrane</keyword>
<accession>A0ABC8SKB4</accession>
<organism evidence="3 4">
    <name type="scientific">Ilex paraguariensis</name>
    <name type="common">yerba mate</name>
    <dbReference type="NCBI Taxonomy" id="185542"/>
    <lineage>
        <taxon>Eukaryota</taxon>
        <taxon>Viridiplantae</taxon>
        <taxon>Streptophyta</taxon>
        <taxon>Embryophyta</taxon>
        <taxon>Tracheophyta</taxon>
        <taxon>Spermatophyta</taxon>
        <taxon>Magnoliopsida</taxon>
        <taxon>eudicotyledons</taxon>
        <taxon>Gunneridae</taxon>
        <taxon>Pentapetalae</taxon>
        <taxon>asterids</taxon>
        <taxon>campanulids</taxon>
        <taxon>Aquifoliales</taxon>
        <taxon>Aquifoliaceae</taxon>
        <taxon>Ilex</taxon>
    </lineage>
</organism>
<protein>
    <recommendedName>
        <fullName evidence="5">Cell wall protein</fullName>
    </recommendedName>
</protein>
<evidence type="ECO:0000256" key="2">
    <source>
        <dbReference type="SAM" id="SignalP"/>
    </source>
</evidence>
<keyword evidence="1" id="KW-1133">Transmembrane helix</keyword>
<dbReference type="Proteomes" id="UP001642360">
    <property type="component" value="Unassembled WGS sequence"/>
</dbReference>
<dbReference type="PANTHER" id="PTHR36733:SF1">
    <property type="entry name" value="CELL WALL PROTEIN-RELATED"/>
    <property type="match status" value="1"/>
</dbReference>
<dbReference type="AlphaFoldDB" id="A0ABC8SKB4"/>
<evidence type="ECO:0008006" key="5">
    <source>
        <dbReference type="Google" id="ProtNLM"/>
    </source>
</evidence>
<keyword evidence="2" id="KW-0732">Signal</keyword>
<dbReference type="EMBL" id="CAUOFW020003036">
    <property type="protein sequence ID" value="CAK9157624.1"/>
    <property type="molecule type" value="Genomic_DNA"/>
</dbReference>
<name>A0ABC8SKB4_9AQUA</name>
<keyword evidence="1" id="KW-0812">Transmembrane</keyword>
<dbReference type="InterPro" id="IPR034565">
    <property type="entry name" value="Put_cell_wall"/>
</dbReference>
<evidence type="ECO:0000313" key="4">
    <source>
        <dbReference type="Proteomes" id="UP001642360"/>
    </source>
</evidence>
<evidence type="ECO:0000313" key="3">
    <source>
        <dbReference type="EMBL" id="CAK9157624.1"/>
    </source>
</evidence>
<proteinExistence type="predicted"/>
<comment type="caution">
    <text evidence="3">The sequence shown here is derived from an EMBL/GenBank/DDBJ whole genome shotgun (WGS) entry which is preliminary data.</text>
</comment>
<reference evidence="3 4" key="1">
    <citation type="submission" date="2024-02" db="EMBL/GenBank/DDBJ databases">
        <authorList>
            <person name="Vignale AGUSTIN F."/>
            <person name="Sosa J E."/>
            <person name="Modenutti C."/>
        </authorList>
    </citation>
    <scope>NUCLEOTIDE SEQUENCE [LARGE SCALE GENOMIC DNA]</scope>
</reference>
<dbReference type="PANTHER" id="PTHR36733">
    <property type="entry name" value="CELL WALL PROTEIN-RELATED"/>
    <property type="match status" value="1"/>
</dbReference>